<accession>A0A6S7C159</accession>
<dbReference type="Proteomes" id="UP000494115">
    <property type="component" value="Unassembled WGS sequence"/>
</dbReference>
<evidence type="ECO:0000256" key="1">
    <source>
        <dbReference type="SAM" id="Phobius"/>
    </source>
</evidence>
<keyword evidence="1" id="KW-1133">Transmembrane helix</keyword>
<dbReference type="EMBL" id="CADIKM010000031">
    <property type="protein sequence ID" value="CAB3799008.1"/>
    <property type="molecule type" value="Genomic_DNA"/>
</dbReference>
<keyword evidence="3" id="KW-1185">Reference proteome</keyword>
<protein>
    <recommendedName>
        <fullName evidence="4">Transmembrane protein</fullName>
    </recommendedName>
</protein>
<gene>
    <name evidence="2" type="ORF">LMG28138_04573</name>
</gene>
<feature type="transmembrane region" description="Helical" evidence="1">
    <location>
        <begin position="75"/>
        <end position="97"/>
    </location>
</feature>
<sequence length="141" mass="15133">MQRIVLPFLAGFLAVIFFQQPSVELLHLAGATTHTAYPLLAAPPLDVPEFVMSALINGAIAIVMAWLLRVSPARPAPWIGALAFGGIALTAISIFLLGPLRGEWPSGNILPRVTFEFVIDAMWGWGALVFMRAFMGSDAGD</sequence>
<proteinExistence type="predicted"/>
<dbReference type="RefSeq" id="WP_175107207.1">
    <property type="nucleotide sequence ID" value="NZ_CADIKM010000031.1"/>
</dbReference>
<keyword evidence="1" id="KW-0472">Membrane</keyword>
<reference evidence="2 3" key="1">
    <citation type="submission" date="2020-04" db="EMBL/GenBank/DDBJ databases">
        <authorList>
            <person name="De Canck E."/>
        </authorList>
    </citation>
    <scope>NUCLEOTIDE SEQUENCE [LARGE SCALE GENOMIC DNA]</scope>
    <source>
        <strain evidence="2 3">LMG 28138</strain>
    </source>
</reference>
<feature type="transmembrane region" description="Helical" evidence="1">
    <location>
        <begin position="49"/>
        <end position="68"/>
    </location>
</feature>
<evidence type="ECO:0000313" key="3">
    <source>
        <dbReference type="Proteomes" id="UP000494115"/>
    </source>
</evidence>
<organism evidence="2 3">
    <name type="scientific">Pararobbsia alpina</name>
    <dbReference type="NCBI Taxonomy" id="621374"/>
    <lineage>
        <taxon>Bacteria</taxon>
        <taxon>Pseudomonadati</taxon>
        <taxon>Pseudomonadota</taxon>
        <taxon>Betaproteobacteria</taxon>
        <taxon>Burkholderiales</taxon>
        <taxon>Burkholderiaceae</taxon>
        <taxon>Pararobbsia</taxon>
    </lineage>
</organism>
<name>A0A6S7C159_9BURK</name>
<keyword evidence="1" id="KW-0812">Transmembrane</keyword>
<evidence type="ECO:0008006" key="4">
    <source>
        <dbReference type="Google" id="ProtNLM"/>
    </source>
</evidence>
<evidence type="ECO:0000313" key="2">
    <source>
        <dbReference type="EMBL" id="CAB3799008.1"/>
    </source>
</evidence>
<feature type="transmembrane region" description="Helical" evidence="1">
    <location>
        <begin position="117"/>
        <end position="135"/>
    </location>
</feature>
<dbReference type="AlphaFoldDB" id="A0A6S7C159"/>